<keyword evidence="3" id="KW-1185">Reference proteome</keyword>
<feature type="region of interest" description="Disordered" evidence="1">
    <location>
        <begin position="69"/>
        <end position="97"/>
    </location>
</feature>
<feature type="compositionally biased region" description="Basic and acidic residues" evidence="1">
    <location>
        <begin position="73"/>
        <end position="96"/>
    </location>
</feature>
<protein>
    <submittedName>
        <fullName evidence="2">Uncharacterized protein</fullName>
    </submittedName>
</protein>
<comment type="caution">
    <text evidence="2">The sequence shown here is derived from an EMBL/GenBank/DDBJ whole genome shotgun (WGS) entry which is preliminary data.</text>
</comment>
<gene>
    <name evidence="2" type="ORF">CASFOL_017503</name>
</gene>
<organism evidence="2 3">
    <name type="scientific">Castilleja foliolosa</name>
    <dbReference type="NCBI Taxonomy" id="1961234"/>
    <lineage>
        <taxon>Eukaryota</taxon>
        <taxon>Viridiplantae</taxon>
        <taxon>Streptophyta</taxon>
        <taxon>Embryophyta</taxon>
        <taxon>Tracheophyta</taxon>
        <taxon>Spermatophyta</taxon>
        <taxon>Magnoliopsida</taxon>
        <taxon>eudicotyledons</taxon>
        <taxon>Gunneridae</taxon>
        <taxon>Pentapetalae</taxon>
        <taxon>asterids</taxon>
        <taxon>lamiids</taxon>
        <taxon>Lamiales</taxon>
        <taxon>Orobanchaceae</taxon>
        <taxon>Pedicularideae</taxon>
        <taxon>Castillejinae</taxon>
        <taxon>Castilleja</taxon>
    </lineage>
</organism>
<evidence type="ECO:0000313" key="2">
    <source>
        <dbReference type="EMBL" id="KAL3639596.1"/>
    </source>
</evidence>
<evidence type="ECO:0000256" key="1">
    <source>
        <dbReference type="SAM" id="MobiDB-lite"/>
    </source>
</evidence>
<dbReference type="Proteomes" id="UP001632038">
    <property type="component" value="Unassembled WGS sequence"/>
</dbReference>
<dbReference type="AlphaFoldDB" id="A0ABD3DF96"/>
<sequence>MIELYKSTHENVNGKWSSELDSELMMENKENYAYAEEGIEKSEQEIVTEVLGHANGYIKGLGYGSKPPCERNSQLHKELEETRAELEESRSDKDAYKSTVDALTEQLKELAAQIAKLMAFMEAGRRNEAGGRCVD</sequence>
<name>A0ABD3DF96_9LAMI</name>
<proteinExistence type="predicted"/>
<accession>A0ABD3DF96</accession>
<evidence type="ECO:0000313" key="3">
    <source>
        <dbReference type="Proteomes" id="UP001632038"/>
    </source>
</evidence>
<dbReference type="EMBL" id="JAVIJP010000018">
    <property type="protein sequence ID" value="KAL3639596.1"/>
    <property type="molecule type" value="Genomic_DNA"/>
</dbReference>
<reference evidence="3" key="1">
    <citation type="journal article" date="2024" name="IScience">
        <title>Strigolactones Initiate the Formation of Haustorium-like Structures in Castilleja.</title>
        <authorList>
            <person name="Buerger M."/>
            <person name="Peterson D."/>
            <person name="Chory J."/>
        </authorList>
    </citation>
    <scope>NUCLEOTIDE SEQUENCE [LARGE SCALE GENOMIC DNA]</scope>
</reference>